<dbReference type="PANTHER" id="PTHR35333:SF3">
    <property type="entry name" value="BETA-LACTAMASE-TYPE TRANSPEPTIDASE FOLD CONTAINING PROTEIN"/>
    <property type="match status" value="1"/>
</dbReference>
<evidence type="ECO:0000256" key="1">
    <source>
        <dbReference type="SAM" id="MobiDB-lite"/>
    </source>
</evidence>
<feature type="chain" id="PRO_5046667542" evidence="2">
    <location>
        <begin position="26"/>
        <end position="321"/>
    </location>
</feature>
<dbReference type="Gene3D" id="3.40.710.10">
    <property type="entry name" value="DD-peptidase/beta-lactamase superfamily"/>
    <property type="match status" value="1"/>
</dbReference>
<dbReference type="Proteomes" id="UP001183388">
    <property type="component" value="Unassembled WGS sequence"/>
</dbReference>
<comment type="caution">
    <text evidence="4">The sequence shown here is derived from an EMBL/GenBank/DDBJ whole genome shotgun (WGS) entry which is preliminary data.</text>
</comment>
<dbReference type="GO" id="GO:0016787">
    <property type="term" value="F:hydrolase activity"/>
    <property type="evidence" value="ECO:0007669"/>
    <property type="project" value="UniProtKB-KW"/>
</dbReference>
<dbReference type="SUPFAM" id="SSF56601">
    <property type="entry name" value="beta-lactamase/transpeptidase-like"/>
    <property type="match status" value="1"/>
</dbReference>
<evidence type="ECO:0000313" key="4">
    <source>
        <dbReference type="EMBL" id="MDT0305981.1"/>
    </source>
</evidence>
<dbReference type="InterPro" id="IPR012338">
    <property type="entry name" value="Beta-lactam/transpept-like"/>
</dbReference>
<sequence length="321" mass="32578">MSLSRRARPALALNAALATALLAFAAGDSMGSTPADAGVVDAAGPSRVADGGPVPGPDVPEEPAEAALPGGNRDAALAEAVGGLTEGTEARLSVSVLDLASGAGAGFGLQERFDTASIVKVDILAALLLLAQDEGRELSARERSLAAEMIRSSDNAAADVLWRAIGRAPGLDEANRRLGLTGTTGGPRTHWGLTQTTSQDQIALLRAVYEEDSPLGPDARAFVRGLMDTVVPGQRWGVSAAAEGGQGGEVELKNGWLPRSRTGLWDINSIGRVTADGREYLLAVVSDGNATQAAGIDLVETAARAAVAALQGPPAAALPGQ</sequence>
<feature type="region of interest" description="Disordered" evidence="1">
    <location>
        <begin position="37"/>
        <end position="69"/>
    </location>
</feature>
<dbReference type="Pfam" id="PF13354">
    <property type="entry name" value="Beta-lactamase2"/>
    <property type="match status" value="1"/>
</dbReference>
<name>A0ABU2L3I9_9ACTN</name>
<evidence type="ECO:0000256" key="2">
    <source>
        <dbReference type="SAM" id="SignalP"/>
    </source>
</evidence>
<feature type="domain" description="Beta-lactamase class A catalytic" evidence="3">
    <location>
        <begin position="143"/>
        <end position="285"/>
    </location>
</feature>
<accession>A0ABU2L3I9</accession>
<proteinExistence type="predicted"/>
<feature type="signal peptide" evidence="2">
    <location>
        <begin position="1"/>
        <end position="25"/>
    </location>
</feature>
<reference evidence="5" key="1">
    <citation type="submission" date="2023-07" db="EMBL/GenBank/DDBJ databases">
        <title>30 novel species of actinomycetes from the DSMZ collection.</title>
        <authorList>
            <person name="Nouioui I."/>
        </authorList>
    </citation>
    <scope>NUCLEOTIDE SEQUENCE [LARGE SCALE GENOMIC DNA]</scope>
    <source>
        <strain evidence="5">DSM 44917</strain>
    </source>
</reference>
<keyword evidence="5" id="KW-1185">Reference proteome</keyword>
<evidence type="ECO:0000313" key="5">
    <source>
        <dbReference type="Proteomes" id="UP001183388"/>
    </source>
</evidence>
<keyword evidence="2" id="KW-0732">Signal</keyword>
<keyword evidence="4" id="KW-0378">Hydrolase</keyword>
<organism evidence="4 5">
    <name type="scientific">Streptomyces boetiae</name>
    <dbReference type="NCBI Taxonomy" id="3075541"/>
    <lineage>
        <taxon>Bacteria</taxon>
        <taxon>Bacillati</taxon>
        <taxon>Actinomycetota</taxon>
        <taxon>Actinomycetes</taxon>
        <taxon>Kitasatosporales</taxon>
        <taxon>Streptomycetaceae</taxon>
        <taxon>Streptomyces</taxon>
    </lineage>
</organism>
<gene>
    <name evidence="4" type="ORF">RM780_03260</name>
</gene>
<dbReference type="EMBL" id="JAVREN010000003">
    <property type="protein sequence ID" value="MDT0305981.1"/>
    <property type="molecule type" value="Genomic_DNA"/>
</dbReference>
<dbReference type="InterPro" id="IPR000871">
    <property type="entry name" value="Beta-lactam_class-A"/>
</dbReference>
<protein>
    <submittedName>
        <fullName evidence="4">Serine hydrolase</fullName>
    </submittedName>
</protein>
<evidence type="ECO:0000259" key="3">
    <source>
        <dbReference type="Pfam" id="PF13354"/>
    </source>
</evidence>
<dbReference type="PANTHER" id="PTHR35333">
    <property type="entry name" value="BETA-LACTAMASE"/>
    <property type="match status" value="1"/>
</dbReference>
<dbReference type="InterPro" id="IPR045155">
    <property type="entry name" value="Beta-lactam_cat"/>
</dbReference>
<dbReference type="RefSeq" id="WP_311628893.1">
    <property type="nucleotide sequence ID" value="NZ_JAVREN010000003.1"/>
</dbReference>